<dbReference type="GO" id="GO:0051604">
    <property type="term" value="P:protein maturation"/>
    <property type="evidence" value="ECO:0007669"/>
    <property type="project" value="TreeGrafter"/>
</dbReference>
<dbReference type="NCBIfam" id="TIGR00074">
    <property type="entry name" value="hypC_hupF"/>
    <property type="match status" value="1"/>
</dbReference>
<dbReference type="PANTHER" id="PTHR35177">
    <property type="entry name" value="HYDROGENASE MATURATION FACTOR HYBG"/>
    <property type="match status" value="1"/>
</dbReference>
<dbReference type="PRINTS" id="PR00445">
    <property type="entry name" value="HUPFHYPC"/>
</dbReference>
<accession>A0A1J5SYP0</accession>
<comment type="similarity">
    <text evidence="1">Belongs to the HupF/HypC family.</text>
</comment>
<dbReference type="GO" id="GO:0005506">
    <property type="term" value="F:iron ion binding"/>
    <property type="evidence" value="ECO:0007669"/>
    <property type="project" value="TreeGrafter"/>
</dbReference>
<gene>
    <name evidence="2" type="primary">hypC_3</name>
    <name evidence="2" type="ORF">GALL_54260</name>
</gene>
<dbReference type="Pfam" id="PF01455">
    <property type="entry name" value="HupF_HypC"/>
    <property type="match status" value="1"/>
</dbReference>
<reference evidence="2" key="1">
    <citation type="submission" date="2016-10" db="EMBL/GenBank/DDBJ databases">
        <title>Sequence of Gallionella enrichment culture.</title>
        <authorList>
            <person name="Poehlein A."/>
            <person name="Muehling M."/>
            <person name="Daniel R."/>
        </authorList>
    </citation>
    <scope>NUCLEOTIDE SEQUENCE</scope>
</reference>
<dbReference type="GO" id="GO:1902670">
    <property type="term" value="F:carbon dioxide binding"/>
    <property type="evidence" value="ECO:0007669"/>
    <property type="project" value="TreeGrafter"/>
</dbReference>
<name>A0A1J5SYP0_9ZZZZ</name>
<evidence type="ECO:0000256" key="1">
    <source>
        <dbReference type="ARBA" id="ARBA00006018"/>
    </source>
</evidence>
<dbReference type="InterPro" id="IPR019812">
    <property type="entry name" value="Hydgase_assmbl_chp_CS"/>
</dbReference>
<sequence>MCLAVPGKILDIKGDDPLFRTGRVSFGGVIKQVSLSCVPEARVNDYVLVHVGMALSVVDEAEAAQVFDYLKAMGEIEELESPGAESRAGP</sequence>
<dbReference type="AlphaFoldDB" id="A0A1J5SYP0"/>
<comment type="caution">
    <text evidence="2">The sequence shown here is derived from an EMBL/GenBank/DDBJ whole genome shotgun (WGS) entry which is preliminary data.</text>
</comment>
<organism evidence="2">
    <name type="scientific">mine drainage metagenome</name>
    <dbReference type="NCBI Taxonomy" id="410659"/>
    <lineage>
        <taxon>unclassified sequences</taxon>
        <taxon>metagenomes</taxon>
        <taxon>ecological metagenomes</taxon>
    </lineage>
</organism>
<protein>
    <submittedName>
        <fullName evidence="2">Hydrogenase isoenzymes formation protein HypC</fullName>
    </submittedName>
</protein>
<proteinExistence type="inferred from homology"/>
<dbReference type="InterPro" id="IPR001109">
    <property type="entry name" value="Hydrogenase_HupF/HypC"/>
</dbReference>
<evidence type="ECO:0000313" key="2">
    <source>
        <dbReference type="EMBL" id="OIR13607.1"/>
    </source>
</evidence>
<dbReference type="SUPFAM" id="SSF159127">
    <property type="entry name" value="HupF/HypC-like"/>
    <property type="match status" value="1"/>
</dbReference>
<dbReference type="PROSITE" id="PS01097">
    <property type="entry name" value="HUPF_HYPC"/>
    <property type="match status" value="1"/>
</dbReference>
<dbReference type="Gene3D" id="2.30.30.140">
    <property type="match status" value="1"/>
</dbReference>
<dbReference type="PANTHER" id="PTHR35177:SF2">
    <property type="entry name" value="HYDROGENASE MATURATION FACTOR HYBG"/>
    <property type="match status" value="1"/>
</dbReference>
<dbReference type="EMBL" id="MLJW01000014">
    <property type="protein sequence ID" value="OIR13607.1"/>
    <property type="molecule type" value="Genomic_DNA"/>
</dbReference>